<reference evidence="3" key="1">
    <citation type="submission" date="2015-02" db="EMBL/GenBank/DDBJ databases">
        <title>Genome sequencing for Strongylocentrotus purpuratus.</title>
        <authorList>
            <person name="Murali S."/>
            <person name="Liu Y."/>
            <person name="Vee V."/>
            <person name="English A."/>
            <person name="Wang M."/>
            <person name="Skinner E."/>
            <person name="Han Y."/>
            <person name="Muzny D.M."/>
            <person name="Worley K.C."/>
            <person name="Gibbs R.A."/>
        </authorList>
    </citation>
    <scope>NUCLEOTIDE SEQUENCE</scope>
</reference>
<proteinExistence type="predicted"/>
<feature type="compositionally biased region" description="Basic and acidic residues" evidence="1">
    <location>
        <begin position="1660"/>
        <end position="1670"/>
    </location>
</feature>
<evidence type="ECO:0008006" key="4">
    <source>
        <dbReference type="Google" id="ProtNLM"/>
    </source>
</evidence>
<dbReference type="KEGG" id="spu:584518"/>
<organism evidence="2 3">
    <name type="scientific">Strongylocentrotus purpuratus</name>
    <name type="common">Purple sea urchin</name>
    <dbReference type="NCBI Taxonomy" id="7668"/>
    <lineage>
        <taxon>Eukaryota</taxon>
        <taxon>Metazoa</taxon>
        <taxon>Echinodermata</taxon>
        <taxon>Eleutherozoa</taxon>
        <taxon>Echinozoa</taxon>
        <taxon>Echinoidea</taxon>
        <taxon>Euechinoidea</taxon>
        <taxon>Echinacea</taxon>
        <taxon>Camarodonta</taxon>
        <taxon>Echinidea</taxon>
        <taxon>Strongylocentrotidae</taxon>
        <taxon>Strongylocentrotus</taxon>
    </lineage>
</organism>
<reference evidence="2" key="2">
    <citation type="submission" date="2021-01" db="UniProtKB">
        <authorList>
            <consortium name="EnsemblMetazoa"/>
        </authorList>
    </citation>
    <scope>IDENTIFICATION</scope>
</reference>
<sequence>MSTKVEQFAAKIRNVKDYQNRILYNIAPLPTGIDISNTLKYFIHTLRNILKEGPGDVDILLVDEPKFGTARKRVNLRIPHYPSLDYLGLYETLVGLVDIVPLVQYGQFAFGQAILQLFGCILWFLEPETIDTIPHTVASTLAVFQSSLQKETVDLLCTTLLPICLTEVMGWEGETYASMSMSAVIMLVLQHCKNKAHHALLVESIMTYKPGVFKDILCTIAFGPSTARGAAANLLFHYWPALVPASLDSREFTYACWKPILCQRSTCLTPVNNAAVKMCMDPSIAGKHSKQPPPLYLCSVCSEYVSRELTKPLQNVLTPLENVSRTCENKNCASNDKTALYTCFASECTGQHGNKPVCYCLCCHHAIHPRDSEHVIQEFPHDPWSCDKETQIVLVEAIISLLKEAHVTEKDPLMAAAEDDEPESADEFSQAPRENDMAELESNEEDSRLLSRYGLWLLIEKCTPNDRTPCEIVGRLLSMLFQWYGFTATLTQGSIMLEGLKREYVTNWLLKLLNTNFSVFVSCLMPTPADYAKVGGHWDTLCSRITELHDGLKNVFALTPYNTISFEVWDHIMPAWMESISQEIQEEDLAQLQDILCSLFDIDMCPLPFSSDKMFHFIAIKFKSTQAKEQEKALLWLQVLSEMDIVIPIKLLLSIFNEGLSSIMDIQRAKVAMFTNKQTLSPDSAATVVVGANMDLRSSKDSGKAKEKEEVGRPTQVIKFFSDTLMPASPISLNKGNGVMKITEPFKPPDALKPTEIPKPTETPKKVEPLKPSVLSTPKTLPLELPTNGVGGTLPAEPPHVTIDPSPLSPDKDEKAKMEQTEEEVLRCFVLMLDLLIMQSDLQYLPFHQGLEHSQSKDFVALLTTMLQTPWVTENMFETNSAEGKDKKDEKQNPEKAAEAKQDSSDNTNNAGKYRKKSIGHKCTANYEAMGTNGVKMMSCSLCELWALWFQLSLKLLERIAPGGETKVCDMPDVSEYQFEKSLEEALTICKTNDVKSKKNKGIMDRGMSKHKRITKGLTVPENKTDSTAQGLLAATEVRTEVLTAETVQAFSAVTNLKAEKERAAKKPGGGLKPQKGDKGKPGKKDHDKATWHTGHGDFTIKLEELPRSLQLLFMLLQEVSKHPDPNVLLNLLNCVKVLCLNAECLRQAAKDQVGFLVYAQENLLIPSFWNLLEGELSHVVELLVPLILHCFALPCGADVMWSLVDNEVESESWQTRFRAAERVTVMLRCVEKKSLGNNSVIMGSLAHAFSSLVVATEDICPAVSARAILMLESIPMKVIKVLVGCLEFQWDSVLEDRVLILSKLRLLHHFMPKAPVLSWEFFMNRLDTLALEAQVDMEQNKEFPFPMDTSRSSAGLGDRTDIFMNKLHRARLARSQSELSGTLKPRRLSAAFSKQDSKARSKSMPTGIGFARFNFPPSDRSTYSRPANCRGDNFLIGDGLLMNSLFHDGHLKGIKEEIREEIPTFTIDLTNADKQTVHKLITLLMIFMTGPSSMDDDQVSGRAMSTVLRHLTVLLGYNQVSKTFNLPPHQLRESAVFYAFMAGLPKMLDHNVKVGNMVLPMVLSLLQYCPSPQKCSQDSHPPDYSLWFLEPHCRHSWFMSLLIVLYKYSIDQAELKTTLKALVRITMNVLEAQRHICKPKRPEPPQPEDIWGATLPNKNKSESSLPREDDISEELGSISSVGPNTPLLTATTTTTTKTTDPGSPPGDTPSSPTPRVEFITPGQVITTISSGGGGGRGMGGGGGVAVTKEDPRVPQHQELELEPEMLFVSEDEVINLPINSSSRNFVASTILEVEEEEEPEPELELLEGFDMIEPLQTLDSVAEPMKATATFMAEESMKATPTFVAEQPETFTHTAAQLVTELESATVQSLTVEPQVMQAATLQSATVAEAKPKTIQPKFRTKKRRKMGVATIMSSANQGSGENSPSVGGGDGVQFDLPGDSPDGRGRGGDKNKKRSQKLKEQAQKSPEKRSSVYSAIRRYHEDKNFMALTKCTDCGALLEEYDDDTISLAIVVLSTFVHRDPELAAPLLLEMLQVVGRVASATFYPWQSESIGCPPGHCCTVAKQFLRCTLHQLAPNGVFPQLFLSKIEDHTFLPTMASALQDFTELNPTDAIIHLLEGLNDKRNLPPLRTMLVLMNMANYMDSLPIEGSTAWGNLVPLFDTFFRKLVTSMPENCDVNDLFRIFEVLLRSPATKSLQTLLDPMGKLMSFAIVRARFKLTHLLEICTLCNRIFAKEREKQSFARVVTLELVQALKFKTNLPDINLIQLVQFVVMDAGGKMSDFGHMEADIEVDMAMNSTGATDCMRQYVSDATEYIGDLHTLTKVKNNLRGGSQNLNEDTLGSQLKAGVAQIVALEFTKANGREGPKAIQRHLPWLYHPPSSVQQGPKEFIDCIAHVRLLSWLLLGSLTHAALCPPSFTNSGLISQPIPLDAGNHIADHIQVILAGFAEQSKASVLHMSSLFHAFILCQLWTMYCEQMACMNAPNSDAHSSATFSIMDFWSRVTPGVLQLLSHSKVLADMVNLHFLSLMEALQECNSSVLAKLFPMWSPILFSYPSKLPGSLQVRLQNCENFPPPSLMKGEVTSYHSTTLLKWLKRLQFKMGQIEIQSSAATQFYTV</sequence>
<dbReference type="EnsemblMetazoa" id="XM_030998761">
    <property type="protein sequence ID" value="XP_030854621"/>
    <property type="gene ID" value="LOC584518"/>
</dbReference>
<dbReference type="CTD" id="57578"/>
<feature type="compositionally biased region" description="Basic and acidic residues" evidence="1">
    <location>
        <begin position="1959"/>
        <end position="1972"/>
    </location>
</feature>
<feature type="compositionally biased region" description="Basic and acidic residues" evidence="1">
    <location>
        <begin position="883"/>
        <end position="904"/>
    </location>
</feature>
<feature type="compositionally biased region" description="Acidic residues" evidence="1">
    <location>
        <begin position="417"/>
        <end position="426"/>
    </location>
</feature>
<dbReference type="Pfam" id="PF14776">
    <property type="entry name" value="UNC-79"/>
    <property type="match status" value="1"/>
</dbReference>
<protein>
    <recommendedName>
        <fullName evidence="4">Protein unc-79 homolog</fullName>
    </recommendedName>
</protein>
<dbReference type="InParanoid" id="A0A7M7PQ54"/>
<feature type="compositionally biased region" description="Basic and acidic residues" evidence="1">
    <location>
        <begin position="1943"/>
        <end position="1952"/>
    </location>
</feature>
<dbReference type="InterPro" id="IPR024855">
    <property type="entry name" value="UNC79"/>
</dbReference>
<evidence type="ECO:0000313" key="2">
    <source>
        <dbReference type="EnsemblMetazoa" id="XP_030854621"/>
    </source>
</evidence>
<dbReference type="Proteomes" id="UP000007110">
    <property type="component" value="Unassembled WGS sequence"/>
</dbReference>
<evidence type="ECO:0000313" key="3">
    <source>
        <dbReference type="Proteomes" id="UP000007110"/>
    </source>
</evidence>
<dbReference type="PANTHER" id="PTHR21696:SF2">
    <property type="entry name" value="PROTEIN UNC-79 HOMOLOG"/>
    <property type="match status" value="1"/>
</dbReference>
<dbReference type="PANTHER" id="PTHR21696">
    <property type="entry name" value="PROTEIN UNC-79 HOMOLOG"/>
    <property type="match status" value="1"/>
</dbReference>
<feature type="region of interest" description="Disordered" evidence="1">
    <location>
        <begin position="1637"/>
        <end position="1717"/>
    </location>
</feature>
<dbReference type="OMA" id="GKERRWM"/>
<feature type="compositionally biased region" description="Low complexity" evidence="1">
    <location>
        <begin position="1686"/>
        <end position="1702"/>
    </location>
</feature>
<dbReference type="OrthoDB" id="6270916at2759"/>
<evidence type="ECO:0000256" key="1">
    <source>
        <dbReference type="SAM" id="MobiDB-lite"/>
    </source>
</evidence>
<name>A0A7M7PQ54_STRPU</name>
<accession>A0A7M7PQ54</accession>
<dbReference type="RefSeq" id="XP_030854621.1">
    <property type="nucleotide sequence ID" value="XM_030998761.1"/>
</dbReference>
<feature type="region of interest" description="Disordered" evidence="1">
    <location>
        <begin position="878"/>
        <end position="913"/>
    </location>
</feature>
<feature type="compositionally biased region" description="Basic and acidic residues" evidence="1">
    <location>
        <begin position="1075"/>
        <end position="1093"/>
    </location>
</feature>
<feature type="region of interest" description="Disordered" evidence="1">
    <location>
        <begin position="746"/>
        <end position="813"/>
    </location>
</feature>
<dbReference type="GeneID" id="584518"/>
<feature type="region of interest" description="Disordered" evidence="1">
    <location>
        <begin position="415"/>
        <end position="444"/>
    </location>
</feature>
<keyword evidence="3" id="KW-1185">Reference proteome</keyword>
<feature type="region of interest" description="Disordered" evidence="1">
    <location>
        <begin position="1914"/>
        <end position="1974"/>
    </location>
</feature>
<feature type="region of interest" description="Disordered" evidence="1">
    <location>
        <begin position="1060"/>
        <end position="1093"/>
    </location>
</feature>
<feature type="compositionally biased region" description="Polar residues" evidence="1">
    <location>
        <begin position="1914"/>
        <end position="1927"/>
    </location>
</feature>